<evidence type="ECO:0000256" key="2">
    <source>
        <dbReference type="ARBA" id="ARBA00022980"/>
    </source>
</evidence>
<organism evidence="4">
    <name type="scientific">Ixodes ricinus</name>
    <name type="common">Common tick</name>
    <name type="synonym">Acarus ricinus</name>
    <dbReference type="NCBI Taxonomy" id="34613"/>
    <lineage>
        <taxon>Eukaryota</taxon>
        <taxon>Metazoa</taxon>
        <taxon>Ecdysozoa</taxon>
        <taxon>Arthropoda</taxon>
        <taxon>Chelicerata</taxon>
        <taxon>Arachnida</taxon>
        <taxon>Acari</taxon>
        <taxon>Parasitiformes</taxon>
        <taxon>Ixodida</taxon>
        <taxon>Ixodoidea</taxon>
        <taxon>Ixodidae</taxon>
        <taxon>Ixodinae</taxon>
        <taxon>Ixodes</taxon>
    </lineage>
</organism>
<protein>
    <submittedName>
        <fullName evidence="4">Putative ribosomal protein l20</fullName>
    </submittedName>
</protein>
<dbReference type="PRINTS" id="PR00062">
    <property type="entry name" value="RIBOSOMALL20"/>
</dbReference>
<dbReference type="GO" id="GO:0006412">
    <property type="term" value="P:translation"/>
    <property type="evidence" value="ECO:0007669"/>
    <property type="project" value="InterPro"/>
</dbReference>
<accession>V5H7E8</accession>
<proteinExistence type="evidence at transcript level"/>
<evidence type="ECO:0000256" key="1">
    <source>
        <dbReference type="ARBA" id="ARBA00007698"/>
    </source>
</evidence>
<reference evidence="4" key="1">
    <citation type="journal article" date="2015" name="Sci. Rep.">
        <title>Tissue- and time-dependent transcription in Ixodes ricinus salivary glands and midguts when blood feeding on the vertebrate host.</title>
        <authorList>
            <person name="Kotsyfakis M."/>
            <person name="Schwarz A."/>
            <person name="Erhart J."/>
            <person name="Ribeiro J.M."/>
        </authorList>
    </citation>
    <scope>NUCLEOTIDE SEQUENCE</scope>
    <source>
        <tissue evidence="4">Salivary gland and midgut</tissue>
    </source>
</reference>
<dbReference type="InterPro" id="IPR035566">
    <property type="entry name" value="Ribosomal_protein_bL20_C"/>
</dbReference>
<keyword evidence="2 4" id="KW-0689">Ribosomal protein</keyword>
<dbReference type="GO" id="GO:0003735">
    <property type="term" value="F:structural constituent of ribosome"/>
    <property type="evidence" value="ECO:0007669"/>
    <property type="project" value="InterPro"/>
</dbReference>
<evidence type="ECO:0000256" key="3">
    <source>
        <dbReference type="ARBA" id="ARBA00023274"/>
    </source>
</evidence>
<sequence length="200" mass="22443">MNPNSTPIQTLRNARCAFRLVASFLVLAQGNTGGIRGTYPLRVVIRLWCSSLLSTLFESKTGATDSGSESEFFNLQSNFLRAAVVNCYTIAIRSVEKALTHVAEGRQVKKRELGRLWETRTEAAAQELGFNYASLRHNLTKCSIALDRRILSDLAYYRDHDTFKSLVLTYFARAKRHQEPPNEKAALEAPPEGVFTRGML</sequence>
<dbReference type="PANTHER" id="PTHR10986">
    <property type="entry name" value="39S RIBOSOMAL PROTEIN L20"/>
    <property type="match status" value="1"/>
</dbReference>
<dbReference type="GO" id="GO:0019843">
    <property type="term" value="F:rRNA binding"/>
    <property type="evidence" value="ECO:0007669"/>
    <property type="project" value="InterPro"/>
</dbReference>
<evidence type="ECO:0000313" key="4">
    <source>
        <dbReference type="EMBL" id="JAB70342.1"/>
    </source>
</evidence>
<dbReference type="CDD" id="cd07026">
    <property type="entry name" value="Ribosomal_L20"/>
    <property type="match status" value="1"/>
</dbReference>
<keyword evidence="3" id="KW-0687">Ribonucleoprotein</keyword>
<dbReference type="EMBL" id="GANP01014126">
    <property type="protein sequence ID" value="JAB70342.1"/>
    <property type="molecule type" value="mRNA"/>
</dbReference>
<dbReference type="InterPro" id="IPR005813">
    <property type="entry name" value="Ribosomal_bL20"/>
</dbReference>
<dbReference type="GO" id="GO:0005840">
    <property type="term" value="C:ribosome"/>
    <property type="evidence" value="ECO:0007669"/>
    <property type="project" value="UniProtKB-KW"/>
</dbReference>
<dbReference type="AlphaFoldDB" id="V5H7E8"/>
<dbReference type="SUPFAM" id="SSF74731">
    <property type="entry name" value="Ribosomal protein L20"/>
    <property type="match status" value="1"/>
</dbReference>
<comment type="similarity">
    <text evidence="1">Belongs to the bacterial ribosomal protein bL20 family.</text>
</comment>
<dbReference type="GO" id="GO:1990904">
    <property type="term" value="C:ribonucleoprotein complex"/>
    <property type="evidence" value="ECO:0007669"/>
    <property type="project" value="UniProtKB-KW"/>
</dbReference>
<dbReference type="Gene3D" id="1.10.1900.20">
    <property type="entry name" value="Ribosomal protein L20"/>
    <property type="match status" value="1"/>
</dbReference>
<dbReference type="Pfam" id="PF00453">
    <property type="entry name" value="Ribosomal_L20"/>
    <property type="match status" value="1"/>
</dbReference>
<name>V5H7E8_IXORI</name>